<feature type="domain" description="Tc1-like transposase DDE" evidence="1">
    <location>
        <begin position="3"/>
        <end position="42"/>
    </location>
</feature>
<evidence type="ECO:0000313" key="3">
    <source>
        <dbReference type="Proteomes" id="UP001292094"/>
    </source>
</evidence>
<name>A0AAE1Q666_9EUCA</name>
<sequence length="104" mass="12252">MAEKHGHEVLRLPPYHCQLNPIELIWAQVKEEIRKNNSNSSQKLRVIEELTRKAMNNVTVENWKKCVAHTKKVEDEFRRNDIVVNHMVEKFIINISNDSSSDEE</sequence>
<evidence type="ECO:0000313" key="2">
    <source>
        <dbReference type="EMBL" id="KAK4320399.1"/>
    </source>
</evidence>
<protein>
    <recommendedName>
        <fullName evidence="1">Tc1-like transposase DDE domain-containing protein</fullName>
    </recommendedName>
</protein>
<dbReference type="InterPro" id="IPR038717">
    <property type="entry name" value="Tc1-like_DDE_dom"/>
</dbReference>
<dbReference type="Proteomes" id="UP001292094">
    <property type="component" value="Unassembled WGS sequence"/>
</dbReference>
<dbReference type="InterPro" id="IPR036397">
    <property type="entry name" value="RNaseH_sf"/>
</dbReference>
<proteinExistence type="predicted"/>
<keyword evidence="3" id="KW-1185">Reference proteome</keyword>
<dbReference type="Pfam" id="PF13358">
    <property type="entry name" value="DDE_3"/>
    <property type="match status" value="1"/>
</dbReference>
<dbReference type="PANTHER" id="PTHR33939">
    <property type="entry name" value="PROTEIN CBG22215"/>
    <property type="match status" value="1"/>
</dbReference>
<dbReference type="PANTHER" id="PTHR33939:SF1">
    <property type="entry name" value="DUF4371 DOMAIN-CONTAINING PROTEIN"/>
    <property type="match status" value="1"/>
</dbReference>
<gene>
    <name evidence="2" type="ORF">Pmani_008750</name>
</gene>
<comment type="caution">
    <text evidence="2">The sequence shown here is derived from an EMBL/GenBank/DDBJ whole genome shotgun (WGS) entry which is preliminary data.</text>
</comment>
<dbReference type="Gene3D" id="3.30.420.10">
    <property type="entry name" value="Ribonuclease H-like superfamily/Ribonuclease H"/>
    <property type="match status" value="1"/>
</dbReference>
<evidence type="ECO:0000259" key="1">
    <source>
        <dbReference type="Pfam" id="PF13358"/>
    </source>
</evidence>
<accession>A0AAE1Q666</accession>
<organism evidence="2 3">
    <name type="scientific">Petrolisthes manimaculis</name>
    <dbReference type="NCBI Taxonomy" id="1843537"/>
    <lineage>
        <taxon>Eukaryota</taxon>
        <taxon>Metazoa</taxon>
        <taxon>Ecdysozoa</taxon>
        <taxon>Arthropoda</taxon>
        <taxon>Crustacea</taxon>
        <taxon>Multicrustacea</taxon>
        <taxon>Malacostraca</taxon>
        <taxon>Eumalacostraca</taxon>
        <taxon>Eucarida</taxon>
        <taxon>Decapoda</taxon>
        <taxon>Pleocyemata</taxon>
        <taxon>Anomura</taxon>
        <taxon>Galatheoidea</taxon>
        <taxon>Porcellanidae</taxon>
        <taxon>Petrolisthes</taxon>
    </lineage>
</organism>
<dbReference type="AlphaFoldDB" id="A0AAE1Q666"/>
<reference evidence="2" key="1">
    <citation type="submission" date="2023-11" db="EMBL/GenBank/DDBJ databases">
        <title>Genome assemblies of two species of porcelain crab, Petrolisthes cinctipes and Petrolisthes manimaculis (Anomura: Porcellanidae).</title>
        <authorList>
            <person name="Angst P."/>
        </authorList>
    </citation>
    <scope>NUCLEOTIDE SEQUENCE</scope>
    <source>
        <strain evidence="2">PB745_02</strain>
        <tissue evidence="2">Gill</tissue>
    </source>
</reference>
<dbReference type="GO" id="GO:0003676">
    <property type="term" value="F:nucleic acid binding"/>
    <property type="evidence" value="ECO:0007669"/>
    <property type="project" value="InterPro"/>
</dbReference>
<dbReference type="EMBL" id="JAWZYT010000672">
    <property type="protein sequence ID" value="KAK4320399.1"/>
    <property type="molecule type" value="Genomic_DNA"/>
</dbReference>